<feature type="transmembrane region" description="Helical" evidence="6">
    <location>
        <begin position="56"/>
        <end position="75"/>
    </location>
</feature>
<dbReference type="SUPFAM" id="SSF90123">
    <property type="entry name" value="ABC transporter transmembrane region"/>
    <property type="match status" value="1"/>
</dbReference>
<accession>A0A1B6FD19</accession>
<proteinExistence type="predicted"/>
<organism evidence="7">
    <name type="scientific">Cuerna arida</name>
    <dbReference type="NCBI Taxonomy" id="1464854"/>
    <lineage>
        <taxon>Eukaryota</taxon>
        <taxon>Metazoa</taxon>
        <taxon>Ecdysozoa</taxon>
        <taxon>Arthropoda</taxon>
        <taxon>Hexapoda</taxon>
        <taxon>Insecta</taxon>
        <taxon>Pterygota</taxon>
        <taxon>Neoptera</taxon>
        <taxon>Paraneoptera</taxon>
        <taxon>Hemiptera</taxon>
        <taxon>Auchenorrhyncha</taxon>
        <taxon>Membracoidea</taxon>
        <taxon>Cicadellidae</taxon>
        <taxon>Cicadellinae</taxon>
        <taxon>Proconiini</taxon>
        <taxon>Cuerna</taxon>
    </lineage>
</organism>
<feature type="non-terminal residue" evidence="7">
    <location>
        <position position="120"/>
    </location>
</feature>
<evidence type="ECO:0000313" key="7">
    <source>
        <dbReference type="EMBL" id="JAS47853.1"/>
    </source>
</evidence>
<dbReference type="PANTHER" id="PTHR24223:SF415">
    <property type="entry name" value="FI20190P1"/>
    <property type="match status" value="1"/>
</dbReference>
<dbReference type="GO" id="GO:0016020">
    <property type="term" value="C:membrane"/>
    <property type="evidence" value="ECO:0007669"/>
    <property type="project" value="InterPro"/>
</dbReference>
<evidence type="ECO:0000256" key="6">
    <source>
        <dbReference type="SAM" id="Phobius"/>
    </source>
</evidence>
<dbReference type="GO" id="GO:0042626">
    <property type="term" value="F:ATPase-coupled transmembrane transporter activity"/>
    <property type="evidence" value="ECO:0007669"/>
    <property type="project" value="TreeGrafter"/>
</dbReference>
<keyword evidence="2" id="KW-0547">Nucleotide-binding</keyword>
<dbReference type="Gene3D" id="1.20.1560.10">
    <property type="entry name" value="ABC transporter type 1, transmembrane domain"/>
    <property type="match status" value="1"/>
</dbReference>
<protein>
    <recommendedName>
        <fullName evidence="8">ABC transmembrane type-1 domain-containing protein</fullName>
    </recommendedName>
</protein>
<sequence length="120" mass="13923">RFIRKFEEHVDSNQRCNFSLSVSNMWVGVWVSMCGILIVFLVSLMGTSYKQSPNEVYYGLLYFSSVIVNFLRNSVLSAAEIETNIVAVERIKEYSKIPPEVLQFKPPRKINRLLDKEENN</sequence>
<keyword evidence="5 6" id="KW-0472">Membrane</keyword>
<gene>
    <name evidence="7" type="ORF">g.5993</name>
</gene>
<evidence type="ECO:0000256" key="4">
    <source>
        <dbReference type="ARBA" id="ARBA00022989"/>
    </source>
</evidence>
<feature type="non-terminal residue" evidence="7">
    <location>
        <position position="1"/>
    </location>
</feature>
<evidence type="ECO:0008006" key="8">
    <source>
        <dbReference type="Google" id="ProtNLM"/>
    </source>
</evidence>
<dbReference type="InterPro" id="IPR050173">
    <property type="entry name" value="ABC_transporter_C-like"/>
</dbReference>
<keyword evidence="3" id="KW-0067">ATP-binding</keyword>
<keyword evidence="1 6" id="KW-0812">Transmembrane</keyword>
<dbReference type="PANTHER" id="PTHR24223">
    <property type="entry name" value="ATP-BINDING CASSETTE SUB-FAMILY C"/>
    <property type="match status" value="1"/>
</dbReference>
<name>A0A1B6FD19_9HEMI</name>
<evidence type="ECO:0000256" key="1">
    <source>
        <dbReference type="ARBA" id="ARBA00022692"/>
    </source>
</evidence>
<evidence type="ECO:0000256" key="5">
    <source>
        <dbReference type="ARBA" id="ARBA00023136"/>
    </source>
</evidence>
<evidence type="ECO:0000256" key="3">
    <source>
        <dbReference type="ARBA" id="ARBA00022840"/>
    </source>
</evidence>
<dbReference type="AlphaFoldDB" id="A0A1B6FD19"/>
<dbReference type="EMBL" id="GECZ01021916">
    <property type="protein sequence ID" value="JAS47853.1"/>
    <property type="molecule type" value="Transcribed_RNA"/>
</dbReference>
<feature type="transmembrane region" description="Helical" evidence="6">
    <location>
        <begin position="25"/>
        <end position="44"/>
    </location>
</feature>
<evidence type="ECO:0000256" key="2">
    <source>
        <dbReference type="ARBA" id="ARBA00022741"/>
    </source>
</evidence>
<dbReference type="GO" id="GO:0005524">
    <property type="term" value="F:ATP binding"/>
    <property type="evidence" value="ECO:0007669"/>
    <property type="project" value="UniProtKB-KW"/>
</dbReference>
<reference evidence="7" key="1">
    <citation type="submission" date="2015-11" db="EMBL/GenBank/DDBJ databases">
        <title>De novo transcriptome assembly of four potential Pierce s Disease insect vectors from Arizona vineyards.</title>
        <authorList>
            <person name="Tassone E.E."/>
        </authorList>
    </citation>
    <scope>NUCLEOTIDE SEQUENCE</scope>
</reference>
<dbReference type="InterPro" id="IPR036640">
    <property type="entry name" value="ABC1_TM_sf"/>
</dbReference>
<keyword evidence="4 6" id="KW-1133">Transmembrane helix</keyword>